<evidence type="ECO:0000256" key="4">
    <source>
        <dbReference type="ARBA" id="ARBA00023136"/>
    </source>
</evidence>
<dbReference type="InterPro" id="IPR005829">
    <property type="entry name" value="Sugar_transporter_CS"/>
</dbReference>
<dbReference type="InterPro" id="IPR036259">
    <property type="entry name" value="MFS_trans_sf"/>
</dbReference>
<comment type="subcellular location">
    <subcellularLocation>
        <location evidence="1">Membrane</location>
        <topology evidence="1">Multi-pass membrane protein</topology>
    </subcellularLocation>
</comment>
<keyword evidence="8" id="KW-1185">Reference proteome</keyword>
<dbReference type="SUPFAM" id="SSF103473">
    <property type="entry name" value="MFS general substrate transporter"/>
    <property type="match status" value="1"/>
</dbReference>
<dbReference type="Gene3D" id="1.20.1250.20">
    <property type="entry name" value="MFS general substrate transporter like domains"/>
    <property type="match status" value="1"/>
</dbReference>
<keyword evidence="3 5" id="KW-1133">Transmembrane helix</keyword>
<dbReference type="InterPro" id="IPR020846">
    <property type="entry name" value="MFS_dom"/>
</dbReference>
<dbReference type="GO" id="GO:0016020">
    <property type="term" value="C:membrane"/>
    <property type="evidence" value="ECO:0007669"/>
    <property type="project" value="UniProtKB-SubCell"/>
</dbReference>
<reference evidence="7 8" key="1">
    <citation type="journal article" date="2024" name="BMC Genomics">
        <title>Genome assembly of redclaw crayfish (Cherax quadricarinatus) provides insights into its immune adaptation and hypoxia tolerance.</title>
        <authorList>
            <person name="Liu Z."/>
            <person name="Zheng J."/>
            <person name="Li H."/>
            <person name="Fang K."/>
            <person name="Wang S."/>
            <person name="He J."/>
            <person name="Zhou D."/>
            <person name="Weng S."/>
            <person name="Chi M."/>
            <person name="Gu Z."/>
            <person name="He J."/>
            <person name="Li F."/>
            <person name="Wang M."/>
        </authorList>
    </citation>
    <scope>NUCLEOTIDE SEQUENCE [LARGE SCALE GENOMIC DNA]</scope>
    <source>
        <strain evidence="7">ZL_2023a</strain>
    </source>
</reference>
<dbReference type="PROSITE" id="PS00216">
    <property type="entry name" value="SUGAR_TRANSPORT_1"/>
    <property type="match status" value="1"/>
</dbReference>
<feature type="transmembrane region" description="Helical" evidence="5">
    <location>
        <begin position="367"/>
        <end position="388"/>
    </location>
</feature>
<dbReference type="Pfam" id="PF00083">
    <property type="entry name" value="Sugar_tr"/>
    <property type="match status" value="1"/>
</dbReference>
<evidence type="ECO:0000256" key="3">
    <source>
        <dbReference type="ARBA" id="ARBA00022989"/>
    </source>
</evidence>
<feature type="transmembrane region" description="Helical" evidence="5">
    <location>
        <begin position="177"/>
        <end position="198"/>
    </location>
</feature>
<dbReference type="Proteomes" id="UP001445076">
    <property type="component" value="Unassembled WGS sequence"/>
</dbReference>
<name>A0AAW0VSL7_CHEQU</name>
<dbReference type="InterPro" id="IPR005828">
    <property type="entry name" value="MFS_sugar_transport-like"/>
</dbReference>
<keyword evidence="4 5" id="KW-0472">Membrane</keyword>
<evidence type="ECO:0000256" key="1">
    <source>
        <dbReference type="ARBA" id="ARBA00004141"/>
    </source>
</evidence>
<feature type="transmembrane region" description="Helical" evidence="5">
    <location>
        <begin position="12"/>
        <end position="33"/>
    </location>
</feature>
<feature type="transmembrane region" description="Helical" evidence="5">
    <location>
        <begin position="116"/>
        <end position="137"/>
    </location>
</feature>
<evidence type="ECO:0000313" key="7">
    <source>
        <dbReference type="EMBL" id="KAK8719527.1"/>
    </source>
</evidence>
<feature type="transmembrane region" description="Helical" evidence="5">
    <location>
        <begin position="233"/>
        <end position="251"/>
    </location>
</feature>
<sequence>MDFGRAQLYVYGLAWLAAVISAPVYVDSIFLIMTLPHRCVVPSCDDNSTQYNQTFVEWAIPEGDQCHVRILENITDQCHPDTFSNLTTSCSEWVYDTSLFSATTVTEFDLTCDRAFLGPLAGSMYMIGMLVGAIVIGDLADRFGRKNGILVSVLLLGGGGVLSAVSPTYYMFLLMRFFTGAGGVGLFQVIFVLAVEFVGAKWRTFCGIFIEVPFALGESLTGVMAIFIRDWRYLQVAVTAPAFLLITYNWIMPESVRWLVAQDRKTEARKIIERAARFNAVEVPKYMLDDDNVQVSTIDGVLSVSNSKVELVSETKPEDQIKKTVIDLLRTPNMRKRSFNMFFCWAVCTLVYYGLSSNSGNLGGNIFVNFIATMLIEIPSYIFSFLVLDRPALTGLCRLSSSEHCP</sequence>
<dbReference type="EMBL" id="JARKIK010001947">
    <property type="protein sequence ID" value="KAK8719527.1"/>
    <property type="molecule type" value="Genomic_DNA"/>
</dbReference>
<evidence type="ECO:0000256" key="2">
    <source>
        <dbReference type="ARBA" id="ARBA00022692"/>
    </source>
</evidence>
<proteinExistence type="predicted"/>
<evidence type="ECO:0000313" key="8">
    <source>
        <dbReference type="Proteomes" id="UP001445076"/>
    </source>
</evidence>
<feature type="transmembrane region" description="Helical" evidence="5">
    <location>
        <begin position="205"/>
        <end position="227"/>
    </location>
</feature>
<organism evidence="7 8">
    <name type="scientific">Cherax quadricarinatus</name>
    <name type="common">Australian red claw crayfish</name>
    <dbReference type="NCBI Taxonomy" id="27406"/>
    <lineage>
        <taxon>Eukaryota</taxon>
        <taxon>Metazoa</taxon>
        <taxon>Ecdysozoa</taxon>
        <taxon>Arthropoda</taxon>
        <taxon>Crustacea</taxon>
        <taxon>Multicrustacea</taxon>
        <taxon>Malacostraca</taxon>
        <taxon>Eumalacostraca</taxon>
        <taxon>Eucarida</taxon>
        <taxon>Decapoda</taxon>
        <taxon>Pleocyemata</taxon>
        <taxon>Astacidea</taxon>
        <taxon>Parastacoidea</taxon>
        <taxon>Parastacidae</taxon>
        <taxon>Cherax</taxon>
    </lineage>
</organism>
<dbReference type="PANTHER" id="PTHR24064">
    <property type="entry name" value="SOLUTE CARRIER FAMILY 22 MEMBER"/>
    <property type="match status" value="1"/>
</dbReference>
<dbReference type="AlphaFoldDB" id="A0AAW0VSL7"/>
<dbReference type="PROSITE" id="PS50850">
    <property type="entry name" value="MFS"/>
    <property type="match status" value="1"/>
</dbReference>
<accession>A0AAW0VSL7</accession>
<gene>
    <name evidence="7" type="ORF">OTU49_013981</name>
</gene>
<comment type="caution">
    <text evidence="7">The sequence shown here is derived from an EMBL/GenBank/DDBJ whole genome shotgun (WGS) entry which is preliminary data.</text>
</comment>
<feature type="domain" description="Major facilitator superfamily (MFS) profile" evidence="6">
    <location>
        <begin position="77"/>
        <end position="406"/>
    </location>
</feature>
<dbReference type="GO" id="GO:0022857">
    <property type="term" value="F:transmembrane transporter activity"/>
    <property type="evidence" value="ECO:0007669"/>
    <property type="project" value="InterPro"/>
</dbReference>
<evidence type="ECO:0000259" key="6">
    <source>
        <dbReference type="PROSITE" id="PS50850"/>
    </source>
</evidence>
<keyword evidence="2 5" id="KW-0812">Transmembrane</keyword>
<evidence type="ECO:0000256" key="5">
    <source>
        <dbReference type="SAM" id="Phobius"/>
    </source>
</evidence>
<protein>
    <recommendedName>
        <fullName evidence="6">Major facilitator superfamily (MFS) profile domain-containing protein</fullName>
    </recommendedName>
</protein>
<feature type="transmembrane region" description="Helical" evidence="5">
    <location>
        <begin position="149"/>
        <end position="171"/>
    </location>
</feature>
<feature type="transmembrane region" description="Helical" evidence="5">
    <location>
        <begin position="338"/>
        <end position="355"/>
    </location>
</feature>